<organism evidence="4">
    <name type="scientific">marine metagenome</name>
    <dbReference type="NCBI Taxonomy" id="408172"/>
    <lineage>
        <taxon>unclassified sequences</taxon>
        <taxon>metagenomes</taxon>
        <taxon>ecological metagenomes</taxon>
    </lineage>
</organism>
<feature type="non-terminal residue" evidence="4">
    <location>
        <position position="1"/>
    </location>
</feature>
<dbReference type="GO" id="GO:0017061">
    <property type="term" value="F:S-methyl-5-thioadenosine phosphorylase activity"/>
    <property type="evidence" value="ECO:0007669"/>
    <property type="project" value="InterPro"/>
</dbReference>
<keyword evidence="2" id="KW-0808">Transferase</keyword>
<dbReference type="Pfam" id="PF01048">
    <property type="entry name" value="PNP_UDP_1"/>
    <property type="match status" value="1"/>
</dbReference>
<dbReference type="SUPFAM" id="SSF53167">
    <property type="entry name" value="Purine and uridine phosphorylases"/>
    <property type="match status" value="1"/>
</dbReference>
<evidence type="ECO:0000259" key="3">
    <source>
        <dbReference type="Pfam" id="PF01048"/>
    </source>
</evidence>
<dbReference type="InterPro" id="IPR000845">
    <property type="entry name" value="Nucleoside_phosphorylase_d"/>
</dbReference>
<dbReference type="Gene3D" id="3.40.50.1580">
    <property type="entry name" value="Nucleoside phosphorylase domain"/>
    <property type="match status" value="1"/>
</dbReference>
<dbReference type="InterPro" id="IPR035994">
    <property type="entry name" value="Nucleoside_phosphorylase_sf"/>
</dbReference>
<feature type="domain" description="Nucleoside phosphorylase" evidence="3">
    <location>
        <begin position="3"/>
        <end position="177"/>
    </location>
</feature>
<protein>
    <recommendedName>
        <fullName evidence="3">Nucleoside phosphorylase domain-containing protein</fullName>
    </recommendedName>
</protein>
<dbReference type="EMBL" id="UINC01032818">
    <property type="protein sequence ID" value="SVB21094.1"/>
    <property type="molecule type" value="Genomic_DNA"/>
</dbReference>
<dbReference type="InterPro" id="IPR010044">
    <property type="entry name" value="MTAP"/>
</dbReference>
<dbReference type="GO" id="GO:0005829">
    <property type="term" value="C:cytosol"/>
    <property type="evidence" value="ECO:0007669"/>
    <property type="project" value="TreeGrafter"/>
</dbReference>
<dbReference type="CDD" id="cd09010">
    <property type="entry name" value="MTAP_SsMTAPII_like_MTIP"/>
    <property type="match status" value="1"/>
</dbReference>
<dbReference type="AlphaFoldDB" id="A0A382C5D8"/>
<name>A0A382C5D8_9ZZZZ</name>
<dbReference type="GO" id="GO:0009116">
    <property type="term" value="P:nucleoside metabolic process"/>
    <property type="evidence" value="ECO:0007669"/>
    <property type="project" value="InterPro"/>
</dbReference>
<proteinExistence type="predicted"/>
<evidence type="ECO:0000256" key="1">
    <source>
        <dbReference type="ARBA" id="ARBA00022676"/>
    </source>
</evidence>
<gene>
    <name evidence="4" type="ORF">METZ01_LOCUS173948</name>
</gene>
<accession>A0A382C5D8</accession>
<evidence type="ECO:0000256" key="2">
    <source>
        <dbReference type="ARBA" id="ARBA00022679"/>
    </source>
</evidence>
<dbReference type="PANTHER" id="PTHR42679:SF2">
    <property type="entry name" value="S-METHYL-5'-THIOADENOSINE PHOSPHORYLASE"/>
    <property type="match status" value="1"/>
</dbReference>
<evidence type="ECO:0000313" key="4">
    <source>
        <dbReference type="EMBL" id="SVB21094.1"/>
    </source>
</evidence>
<sequence>AGHAVPPHRIDYRANVQAIRDAGATTVVATAVSGAIDPGLPLGALVLIDQFIDATRGRSDTFFNDEVRHTDMTDPYDPALRQVLREAAAQTGVTVIDGGTYVCTNGPRFETPAEIAMYRNAGATLVGMTGYPEVALARELDLPYAAVGVVSNAAAGANEVPLGLDDIRAVMADAGPPVRLLLAATAARLA</sequence>
<reference evidence="4" key="1">
    <citation type="submission" date="2018-05" db="EMBL/GenBank/DDBJ databases">
        <authorList>
            <person name="Lanie J.A."/>
            <person name="Ng W.-L."/>
            <person name="Kazmierczak K.M."/>
            <person name="Andrzejewski T.M."/>
            <person name="Davidsen T.M."/>
            <person name="Wayne K.J."/>
            <person name="Tettelin H."/>
            <person name="Glass J.I."/>
            <person name="Rusch D."/>
            <person name="Podicherti R."/>
            <person name="Tsui H.-C.T."/>
            <person name="Winkler M.E."/>
        </authorList>
    </citation>
    <scope>NUCLEOTIDE SEQUENCE</scope>
</reference>
<keyword evidence="1" id="KW-0328">Glycosyltransferase</keyword>
<dbReference type="GO" id="GO:0019509">
    <property type="term" value="P:L-methionine salvage from methylthioadenosine"/>
    <property type="evidence" value="ECO:0007669"/>
    <property type="project" value="TreeGrafter"/>
</dbReference>
<dbReference type="PANTHER" id="PTHR42679">
    <property type="entry name" value="S-METHYL-5'-THIOADENOSINE PHOSPHORYLASE"/>
    <property type="match status" value="1"/>
</dbReference>